<reference evidence="2 3" key="1">
    <citation type="journal article" date="2009" name="Stand. Genomic Sci.">
        <title>Complete genome sequence of Catenulispora acidiphila type strain (ID 139908).</title>
        <authorList>
            <person name="Copeland A."/>
            <person name="Lapidus A."/>
            <person name="Glavina Del Rio T."/>
            <person name="Nolan M."/>
            <person name="Lucas S."/>
            <person name="Chen F."/>
            <person name="Tice H."/>
            <person name="Cheng J.F."/>
            <person name="Bruce D."/>
            <person name="Goodwin L."/>
            <person name="Pitluck S."/>
            <person name="Mikhailova N."/>
            <person name="Pati A."/>
            <person name="Ivanova N."/>
            <person name="Mavromatis K."/>
            <person name="Chen A."/>
            <person name="Palaniappan K."/>
            <person name="Chain P."/>
            <person name="Land M."/>
            <person name="Hauser L."/>
            <person name="Chang Y.J."/>
            <person name="Jeffries C.D."/>
            <person name="Chertkov O."/>
            <person name="Brettin T."/>
            <person name="Detter J.C."/>
            <person name="Han C."/>
            <person name="Ali Z."/>
            <person name="Tindall B.J."/>
            <person name="Goker M."/>
            <person name="Bristow J."/>
            <person name="Eisen J.A."/>
            <person name="Markowitz V."/>
            <person name="Hugenholtz P."/>
            <person name="Kyrpides N.C."/>
            <person name="Klenk H.P."/>
        </authorList>
    </citation>
    <scope>NUCLEOTIDE SEQUENCE [LARGE SCALE GENOMIC DNA]</scope>
    <source>
        <strain evidence="3">DSM 44928 / JCM 14897 / NBRC 102108 / NRRL B-24433 / ID139908</strain>
    </source>
</reference>
<gene>
    <name evidence="2" type="ordered locus">Caci_0554</name>
</gene>
<dbReference type="Gene3D" id="3.30.420.10">
    <property type="entry name" value="Ribonuclease H-like superfamily/Ribonuclease H"/>
    <property type="match status" value="1"/>
</dbReference>
<evidence type="ECO:0000259" key="1">
    <source>
        <dbReference type="PROSITE" id="PS50994"/>
    </source>
</evidence>
<protein>
    <submittedName>
        <fullName evidence="2">Integrase catalytic region</fullName>
    </submittedName>
</protein>
<dbReference type="InterPro" id="IPR012337">
    <property type="entry name" value="RNaseH-like_sf"/>
</dbReference>
<dbReference type="STRING" id="479433.Caci_0554"/>
<accession>C7PXE1</accession>
<dbReference type="HOGENOM" id="CLU_064679_0_0_11"/>
<feature type="domain" description="Integrase catalytic" evidence="1">
    <location>
        <begin position="165"/>
        <end position="332"/>
    </location>
</feature>
<dbReference type="PROSITE" id="PS50994">
    <property type="entry name" value="INTEGRASE"/>
    <property type="match status" value="1"/>
</dbReference>
<dbReference type="AlphaFoldDB" id="C7PXE1"/>
<dbReference type="EMBL" id="CP001700">
    <property type="protein sequence ID" value="ACU69492.1"/>
    <property type="molecule type" value="Genomic_DNA"/>
</dbReference>
<sequence>MAVGLLYRIFVSVLSWLALLARSQASKNAEILVLRQEVSVLRRTNPKSRISWTARAVLAALSKLLPKTLRGHRIVTPGTLLRWHRRLVANKWRQPKAPGRPPISDGLVQLIVTMAQENRTWGAVRIQGELRRLGHRVAAATIRKVLRARRIPPPKHRDDSWRTFLRTQADTLLATDFFHIDCAVTLARVYVAFVIEYSTRRVHLLGITRYPTAAWAIQLARDFTADLETTGRRFTHLVRDRDAKFTAAFDAVLSAAGITAVTTMPQTPKMNAIAERFVGTVRRDCTDRILVAGERHLRVILNGYIAHYNAGRSHQGAGMSLRAPDDDPNVIPFPAQIDQIRRKRILGGLINEYEPAA</sequence>
<keyword evidence="3" id="KW-1185">Reference proteome</keyword>
<dbReference type="GO" id="GO:0015074">
    <property type="term" value="P:DNA integration"/>
    <property type="evidence" value="ECO:0007669"/>
    <property type="project" value="InterPro"/>
</dbReference>
<evidence type="ECO:0000313" key="2">
    <source>
        <dbReference type="EMBL" id="ACU69492.1"/>
    </source>
</evidence>
<dbReference type="InterPro" id="IPR036397">
    <property type="entry name" value="RNaseH_sf"/>
</dbReference>
<evidence type="ECO:0000313" key="3">
    <source>
        <dbReference type="Proteomes" id="UP000000851"/>
    </source>
</evidence>
<dbReference type="KEGG" id="cai:Caci_0554"/>
<dbReference type="SUPFAM" id="SSF53098">
    <property type="entry name" value="Ribonuclease H-like"/>
    <property type="match status" value="1"/>
</dbReference>
<dbReference type="eggNOG" id="COG2801">
    <property type="taxonomic scope" value="Bacteria"/>
</dbReference>
<dbReference type="GO" id="GO:0003676">
    <property type="term" value="F:nucleic acid binding"/>
    <property type="evidence" value="ECO:0007669"/>
    <property type="project" value="InterPro"/>
</dbReference>
<proteinExistence type="predicted"/>
<name>C7PXE1_CATAD</name>
<dbReference type="Proteomes" id="UP000000851">
    <property type="component" value="Chromosome"/>
</dbReference>
<dbReference type="RefSeq" id="WP_012784787.1">
    <property type="nucleotide sequence ID" value="NC_013131.1"/>
</dbReference>
<dbReference type="OrthoDB" id="3205705at2"/>
<organism evidence="2 3">
    <name type="scientific">Catenulispora acidiphila (strain DSM 44928 / JCM 14897 / NBRC 102108 / NRRL B-24433 / ID139908)</name>
    <dbReference type="NCBI Taxonomy" id="479433"/>
    <lineage>
        <taxon>Bacteria</taxon>
        <taxon>Bacillati</taxon>
        <taxon>Actinomycetota</taxon>
        <taxon>Actinomycetes</taxon>
        <taxon>Catenulisporales</taxon>
        <taxon>Catenulisporaceae</taxon>
        <taxon>Catenulispora</taxon>
    </lineage>
</organism>
<dbReference type="InParanoid" id="C7PXE1"/>
<dbReference type="InterPro" id="IPR001584">
    <property type="entry name" value="Integrase_cat-core"/>
</dbReference>
<dbReference type="Pfam" id="PF13683">
    <property type="entry name" value="rve_3"/>
    <property type="match status" value="1"/>
</dbReference>